<dbReference type="EMBL" id="JBHSBY010000128">
    <property type="protein sequence ID" value="MFC4197828.1"/>
    <property type="molecule type" value="Genomic_DNA"/>
</dbReference>
<protein>
    <submittedName>
        <fullName evidence="2">DUF4982 domain-containing protein</fullName>
    </submittedName>
</protein>
<feature type="domain" description="DUF4982" evidence="1">
    <location>
        <begin position="17"/>
        <end position="50"/>
    </location>
</feature>
<evidence type="ECO:0000259" key="1">
    <source>
        <dbReference type="Pfam" id="PF16355"/>
    </source>
</evidence>
<proteinExistence type="predicted"/>
<evidence type="ECO:0000313" key="3">
    <source>
        <dbReference type="Proteomes" id="UP001595792"/>
    </source>
</evidence>
<organism evidence="2 3">
    <name type="scientific">Pedobacter jamesrossensis</name>
    <dbReference type="NCBI Taxonomy" id="1908238"/>
    <lineage>
        <taxon>Bacteria</taxon>
        <taxon>Pseudomonadati</taxon>
        <taxon>Bacteroidota</taxon>
        <taxon>Sphingobacteriia</taxon>
        <taxon>Sphingobacteriales</taxon>
        <taxon>Sphingobacteriaceae</taxon>
        <taxon>Pedobacter</taxon>
    </lineage>
</organism>
<comment type="caution">
    <text evidence="2">The sequence shown here is derived from an EMBL/GenBank/DDBJ whole genome shotgun (WGS) entry which is preliminary data.</text>
</comment>
<sequence>MIHIYGHTWPVRWGDNGEEKMVKVYANCTEVEIFLNGKSFGSKKRNSQDYPAAGLR</sequence>
<name>A0ABV8NPC4_9SPHI</name>
<dbReference type="Proteomes" id="UP001595792">
    <property type="component" value="Unassembled WGS sequence"/>
</dbReference>
<dbReference type="InterPro" id="IPR013783">
    <property type="entry name" value="Ig-like_fold"/>
</dbReference>
<dbReference type="RefSeq" id="WP_378961469.1">
    <property type="nucleotide sequence ID" value="NZ_JBHRXC010000016.1"/>
</dbReference>
<evidence type="ECO:0000313" key="2">
    <source>
        <dbReference type="EMBL" id="MFC4197828.1"/>
    </source>
</evidence>
<keyword evidence="3" id="KW-1185">Reference proteome</keyword>
<reference evidence="3" key="1">
    <citation type="journal article" date="2019" name="Int. J. Syst. Evol. Microbiol.">
        <title>The Global Catalogue of Microorganisms (GCM) 10K type strain sequencing project: providing services to taxonomists for standard genome sequencing and annotation.</title>
        <authorList>
            <consortium name="The Broad Institute Genomics Platform"/>
            <consortium name="The Broad Institute Genome Sequencing Center for Infectious Disease"/>
            <person name="Wu L."/>
            <person name="Ma J."/>
        </authorList>
    </citation>
    <scope>NUCLEOTIDE SEQUENCE [LARGE SCALE GENOMIC DNA]</scope>
    <source>
        <strain evidence="3">CCM 8689</strain>
    </source>
</reference>
<dbReference type="Gene3D" id="2.60.40.10">
    <property type="entry name" value="Immunoglobulins"/>
    <property type="match status" value="1"/>
</dbReference>
<dbReference type="Pfam" id="PF16355">
    <property type="entry name" value="DUF4982"/>
    <property type="match status" value="1"/>
</dbReference>
<accession>A0ABV8NPC4</accession>
<dbReference type="InterPro" id="IPR032311">
    <property type="entry name" value="DUF4982"/>
</dbReference>
<gene>
    <name evidence="2" type="ORF">ACFOUY_14070</name>
</gene>